<evidence type="ECO:0008006" key="3">
    <source>
        <dbReference type="Google" id="ProtNLM"/>
    </source>
</evidence>
<name>A0A443IPY9_9RHOB</name>
<organism evidence="1 2">
    <name type="scientific">Paenirhodobacter populi</name>
    <dbReference type="NCBI Taxonomy" id="2306993"/>
    <lineage>
        <taxon>Bacteria</taxon>
        <taxon>Pseudomonadati</taxon>
        <taxon>Pseudomonadota</taxon>
        <taxon>Alphaproteobacteria</taxon>
        <taxon>Rhodobacterales</taxon>
        <taxon>Rhodobacter group</taxon>
        <taxon>Paenirhodobacter</taxon>
    </lineage>
</organism>
<dbReference type="RefSeq" id="WP_128270401.1">
    <property type="nucleotide sequence ID" value="NZ_SAUW01000017.1"/>
</dbReference>
<proteinExistence type="predicted"/>
<reference evidence="1 2" key="1">
    <citation type="submission" date="2019-01" db="EMBL/GenBank/DDBJ databases">
        <title>Sinorhodobacter populi sp. nov. isolated from the symptomatic bark tissue of Populus euramericana canker.</title>
        <authorList>
            <person name="Xu G."/>
        </authorList>
    </citation>
    <scope>NUCLEOTIDE SEQUENCE [LARGE SCALE GENOMIC DNA]</scope>
    <source>
        <strain evidence="1 2">2D-5</strain>
    </source>
</reference>
<evidence type="ECO:0000313" key="2">
    <source>
        <dbReference type="Proteomes" id="UP000285710"/>
    </source>
</evidence>
<sequence length="241" mass="24928">MANRIILTDVDMSTDNVHLIPRTSLPQVIGGLSAGEYSVYDTGAPVTAVVGGGTTGLVDTFTDVAGTLLTAHTSDSGHTWPDMTSGGPSAVIHSDGASLVSSATTNGVTHLSNYASAADCYVEADVIITTENSGYNPWSILRAQDLVNWYAIGITGTRYLTVSKTVGGTSTVLYTSEDAIPVGTATVRLEAQGSTLRAYLNGVLATTLTDTDIAAAGRIGVRRAGGSTTNRRWDAIRAGDL</sequence>
<keyword evidence="2" id="KW-1185">Reference proteome</keyword>
<dbReference type="EMBL" id="SAUW01000017">
    <property type="protein sequence ID" value="RWR08542.1"/>
    <property type="molecule type" value="Genomic_DNA"/>
</dbReference>
<reference evidence="1 2" key="2">
    <citation type="submission" date="2019-01" db="EMBL/GenBank/DDBJ databases">
        <authorList>
            <person name="Li Y."/>
        </authorList>
    </citation>
    <scope>NUCLEOTIDE SEQUENCE [LARGE SCALE GENOMIC DNA]</scope>
    <source>
        <strain evidence="1 2">2D-5</strain>
    </source>
</reference>
<evidence type="ECO:0000313" key="1">
    <source>
        <dbReference type="EMBL" id="RWR08542.1"/>
    </source>
</evidence>
<protein>
    <recommendedName>
        <fullName evidence="3">LamG domain-containing protein</fullName>
    </recommendedName>
</protein>
<gene>
    <name evidence="1" type="ORF">D2T33_15720</name>
</gene>
<dbReference type="Proteomes" id="UP000285710">
    <property type="component" value="Unassembled WGS sequence"/>
</dbReference>
<dbReference type="AlphaFoldDB" id="A0A443IPY9"/>
<comment type="caution">
    <text evidence="1">The sequence shown here is derived from an EMBL/GenBank/DDBJ whole genome shotgun (WGS) entry which is preliminary data.</text>
</comment>
<dbReference type="Gene3D" id="2.60.120.560">
    <property type="entry name" value="Exo-inulinase, domain 1"/>
    <property type="match status" value="1"/>
</dbReference>
<accession>A0A443IPY9</accession>